<evidence type="ECO:0008006" key="3">
    <source>
        <dbReference type="Google" id="ProtNLM"/>
    </source>
</evidence>
<evidence type="ECO:0000313" key="1">
    <source>
        <dbReference type="EMBL" id="MCI0754038.1"/>
    </source>
</evidence>
<proteinExistence type="predicted"/>
<sequence>MGIRVIETRSYDSYRIQICEQSSAGWLVRLYAQRGQRGHDIRCFTTDAADGLPALLVQAEREATRS</sequence>
<dbReference type="Proteomes" id="UP001201985">
    <property type="component" value="Unassembled WGS sequence"/>
</dbReference>
<accession>A0ABS9W433</accession>
<comment type="caution">
    <text evidence="1">The sequence shown here is derived from an EMBL/GenBank/DDBJ whole genome shotgun (WGS) entry which is preliminary data.</text>
</comment>
<dbReference type="EMBL" id="JALBUU010000004">
    <property type="protein sequence ID" value="MCI0754038.1"/>
    <property type="molecule type" value="Genomic_DNA"/>
</dbReference>
<dbReference type="RefSeq" id="WP_120005445.1">
    <property type="nucleotide sequence ID" value="NZ_JALBUU010000004.1"/>
</dbReference>
<protein>
    <recommendedName>
        <fullName evidence="3">WGR domain-containing protein</fullName>
    </recommendedName>
</protein>
<evidence type="ECO:0000313" key="2">
    <source>
        <dbReference type="Proteomes" id="UP001201985"/>
    </source>
</evidence>
<organism evidence="1 2">
    <name type="scientific">Teichococcus vastitatis</name>
    <dbReference type="NCBI Taxonomy" id="2307076"/>
    <lineage>
        <taxon>Bacteria</taxon>
        <taxon>Pseudomonadati</taxon>
        <taxon>Pseudomonadota</taxon>
        <taxon>Alphaproteobacteria</taxon>
        <taxon>Acetobacterales</taxon>
        <taxon>Roseomonadaceae</taxon>
        <taxon>Roseomonas</taxon>
    </lineage>
</organism>
<reference evidence="1 2" key="1">
    <citation type="submission" date="2022-03" db="EMBL/GenBank/DDBJ databases">
        <title>Complete genome analysis of Roseomonas KG 17.1 : a prolific producer of plant growth promoters.</title>
        <authorList>
            <person name="Saadouli I."/>
            <person name="Najjari A."/>
            <person name="Mosbah A."/>
            <person name="Ouzari H.I."/>
        </authorList>
    </citation>
    <scope>NUCLEOTIDE SEQUENCE [LARGE SCALE GENOMIC DNA]</scope>
    <source>
        <strain evidence="1 2">KG17-1</strain>
    </source>
</reference>
<name>A0ABS9W433_9PROT</name>
<keyword evidence="2" id="KW-1185">Reference proteome</keyword>
<gene>
    <name evidence="1" type="ORF">MON41_09740</name>
</gene>